<evidence type="ECO:0000313" key="1">
    <source>
        <dbReference type="EMBL" id="KAJ0097419.1"/>
    </source>
</evidence>
<name>A0ACC1BEP9_9ROSI</name>
<keyword evidence="2" id="KW-1185">Reference proteome</keyword>
<accession>A0ACC1BEP9</accession>
<proteinExistence type="predicted"/>
<comment type="caution">
    <text evidence="1">The sequence shown here is derived from an EMBL/GenBank/DDBJ whole genome shotgun (WGS) entry which is preliminary data.</text>
</comment>
<dbReference type="Proteomes" id="UP001164250">
    <property type="component" value="Chromosome 5"/>
</dbReference>
<reference evidence="2" key="1">
    <citation type="journal article" date="2023" name="G3 (Bethesda)">
        <title>Genome assembly and association tests identify interacting loci associated with vigor, precocity, and sex in interspecific pistachio rootstocks.</title>
        <authorList>
            <person name="Palmer W."/>
            <person name="Jacygrad E."/>
            <person name="Sagayaradj S."/>
            <person name="Cavanaugh K."/>
            <person name="Han R."/>
            <person name="Bertier L."/>
            <person name="Beede B."/>
            <person name="Kafkas S."/>
            <person name="Golino D."/>
            <person name="Preece J."/>
            <person name="Michelmore R."/>
        </authorList>
    </citation>
    <scope>NUCLEOTIDE SEQUENCE [LARGE SCALE GENOMIC DNA]</scope>
</reference>
<organism evidence="1 2">
    <name type="scientific">Pistacia atlantica</name>
    <dbReference type="NCBI Taxonomy" id="434234"/>
    <lineage>
        <taxon>Eukaryota</taxon>
        <taxon>Viridiplantae</taxon>
        <taxon>Streptophyta</taxon>
        <taxon>Embryophyta</taxon>
        <taxon>Tracheophyta</taxon>
        <taxon>Spermatophyta</taxon>
        <taxon>Magnoliopsida</taxon>
        <taxon>eudicotyledons</taxon>
        <taxon>Gunneridae</taxon>
        <taxon>Pentapetalae</taxon>
        <taxon>rosids</taxon>
        <taxon>malvids</taxon>
        <taxon>Sapindales</taxon>
        <taxon>Anacardiaceae</taxon>
        <taxon>Pistacia</taxon>
    </lineage>
</organism>
<sequence>MDFTTSSTGGLLDGSDKAYGLFLCRGDIAPDFCQSCVKAAGEKIITLCPEQKEAIVWYDECMLRRSEFPSTVTRLYGLAQCTPDIVSSDCNKCLDDCVSEISESSYGKEGGRVYKPSCNIRFEIYPFYSQPPPPPPPPPSLPPLGPPPQPASSTSGNRQISSKRIIEITVPTVLVVTIILSTSCYCLLSWKEGRKCRAAWRLWREGTPLKLMDQTLGNVFPRDEVTRCIHIGLLCVQEDPTDRPIMATVLLMLNSFSIALPLPKRPAFSVHRTTEQRMSKMSPNSIQYLGKPMPSYVNDEPITELYPR</sequence>
<evidence type="ECO:0000313" key="2">
    <source>
        <dbReference type="Proteomes" id="UP001164250"/>
    </source>
</evidence>
<gene>
    <name evidence="1" type="ORF">Patl1_27483</name>
</gene>
<dbReference type="EMBL" id="CM047901">
    <property type="protein sequence ID" value="KAJ0097419.1"/>
    <property type="molecule type" value="Genomic_DNA"/>
</dbReference>
<protein>
    <submittedName>
        <fullName evidence="1">Uncharacterized protein</fullName>
    </submittedName>
</protein>